<evidence type="ECO:0000313" key="2">
    <source>
        <dbReference type="Proteomes" id="UP000811619"/>
    </source>
</evidence>
<proteinExistence type="predicted"/>
<gene>
    <name evidence="1" type="ORF">E4U42_007845</name>
</gene>
<dbReference type="OrthoDB" id="4951918at2759"/>
<keyword evidence="2" id="KW-1185">Reference proteome</keyword>
<comment type="caution">
    <text evidence="1">The sequence shown here is derived from an EMBL/GenBank/DDBJ whole genome shotgun (WGS) entry which is preliminary data.</text>
</comment>
<protein>
    <submittedName>
        <fullName evidence="1">Uncharacterized protein</fullName>
    </submittedName>
</protein>
<name>A0A8K0NNH2_9HYPO</name>
<dbReference type="Proteomes" id="UP000811619">
    <property type="component" value="Unassembled WGS sequence"/>
</dbReference>
<sequence length="157" mass="17627">MLFATEKLTEVTTTDDFAISVKRILRSVKSIDLTKAKVTPSSPTPQQDAAGEQCLLVVETMQNDAHPIHVLECRQLENGYVRINSFQYSKCVTPRSTKPGALRFVMPTDTCKGVRQDLRAALGKLARNKGLRRRLGVESVEVVRETPRDMEWIILLS</sequence>
<organism evidence="1 2">
    <name type="scientific">Claviceps africana</name>
    <dbReference type="NCBI Taxonomy" id="83212"/>
    <lineage>
        <taxon>Eukaryota</taxon>
        <taxon>Fungi</taxon>
        <taxon>Dikarya</taxon>
        <taxon>Ascomycota</taxon>
        <taxon>Pezizomycotina</taxon>
        <taxon>Sordariomycetes</taxon>
        <taxon>Hypocreomycetidae</taxon>
        <taxon>Hypocreales</taxon>
        <taxon>Clavicipitaceae</taxon>
        <taxon>Claviceps</taxon>
    </lineage>
</organism>
<dbReference type="AlphaFoldDB" id="A0A8K0NNH2"/>
<dbReference type="EMBL" id="SRPY01000093">
    <property type="protein sequence ID" value="KAG5928867.1"/>
    <property type="molecule type" value="Genomic_DNA"/>
</dbReference>
<accession>A0A8K0NNH2</accession>
<evidence type="ECO:0000313" key="1">
    <source>
        <dbReference type="EMBL" id="KAG5928867.1"/>
    </source>
</evidence>
<reference evidence="1" key="1">
    <citation type="journal article" date="2020" name="bioRxiv">
        <title>Whole genome comparisons of ergot fungi reveals the divergence and evolution of species within the genus Claviceps are the result of varying mechanisms driving genome evolution and host range expansion.</title>
        <authorList>
            <person name="Wyka S.A."/>
            <person name="Mondo S.J."/>
            <person name="Liu M."/>
            <person name="Dettman J."/>
            <person name="Nalam V."/>
            <person name="Broders K.D."/>
        </authorList>
    </citation>
    <scope>NUCLEOTIDE SEQUENCE</scope>
    <source>
        <strain evidence="1">CCC 489</strain>
    </source>
</reference>